<proteinExistence type="predicted"/>
<name>A0A067NGL1_PLEO1</name>
<accession>A0A067NGL1</accession>
<evidence type="ECO:0000313" key="1">
    <source>
        <dbReference type="EMBL" id="KDQ22871.1"/>
    </source>
</evidence>
<dbReference type="Proteomes" id="UP000027073">
    <property type="component" value="Unassembled WGS sequence"/>
</dbReference>
<dbReference type="EMBL" id="KL198014">
    <property type="protein sequence ID" value="KDQ22871.1"/>
    <property type="molecule type" value="Genomic_DNA"/>
</dbReference>
<evidence type="ECO:0000313" key="2">
    <source>
        <dbReference type="Proteomes" id="UP000027073"/>
    </source>
</evidence>
<dbReference type="AlphaFoldDB" id="A0A067NGL1"/>
<dbReference type="HOGENOM" id="CLU_2961849_0_0_1"/>
<gene>
    <name evidence="1" type="ORF">PLEOSDRAFT_1079999</name>
</gene>
<protein>
    <submittedName>
        <fullName evidence="1">Uncharacterized protein</fullName>
    </submittedName>
</protein>
<dbReference type="VEuPathDB" id="FungiDB:PLEOSDRAFT_1079999"/>
<sequence>MGHDALRFMWIWTVPQLSLRHQQLPTMLKSSRDTKARISTWGFNVYAKNWGKRLVILTS</sequence>
<reference evidence="2" key="1">
    <citation type="journal article" date="2014" name="Proc. Natl. Acad. Sci. U.S.A.">
        <title>Extensive sampling of basidiomycete genomes demonstrates inadequacy of the white-rot/brown-rot paradigm for wood decay fungi.</title>
        <authorList>
            <person name="Riley R."/>
            <person name="Salamov A.A."/>
            <person name="Brown D.W."/>
            <person name="Nagy L.G."/>
            <person name="Floudas D."/>
            <person name="Held B.W."/>
            <person name="Levasseur A."/>
            <person name="Lombard V."/>
            <person name="Morin E."/>
            <person name="Otillar R."/>
            <person name="Lindquist E.A."/>
            <person name="Sun H."/>
            <person name="LaButti K.M."/>
            <person name="Schmutz J."/>
            <person name="Jabbour D."/>
            <person name="Luo H."/>
            <person name="Baker S.E."/>
            <person name="Pisabarro A.G."/>
            <person name="Walton J.D."/>
            <person name="Blanchette R.A."/>
            <person name="Henrissat B."/>
            <person name="Martin F."/>
            <person name="Cullen D."/>
            <person name="Hibbett D.S."/>
            <person name="Grigoriev I.V."/>
        </authorList>
    </citation>
    <scope>NUCLEOTIDE SEQUENCE [LARGE SCALE GENOMIC DNA]</scope>
    <source>
        <strain evidence="2">PC15</strain>
    </source>
</reference>
<organism evidence="1 2">
    <name type="scientific">Pleurotus ostreatus (strain PC15)</name>
    <name type="common">Oyster mushroom</name>
    <dbReference type="NCBI Taxonomy" id="1137138"/>
    <lineage>
        <taxon>Eukaryota</taxon>
        <taxon>Fungi</taxon>
        <taxon>Dikarya</taxon>
        <taxon>Basidiomycota</taxon>
        <taxon>Agaricomycotina</taxon>
        <taxon>Agaricomycetes</taxon>
        <taxon>Agaricomycetidae</taxon>
        <taxon>Agaricales</taxon>
        <taxon>Pleurotineae</taxon>
        <taxon>Pleurotaceae</taxon>
        <taxon>Pleurotus</taxon>
    </lineage>
</organism>
<dbReference type="InParanoid" id="A0A067NGL1"/>